<evidence type="ECO:0000313" key="3">
    <source>
        <dbReference type="Proteomes" id="UP000295758"/>
    </source>
</evidence>
<evidence type="ECO:0000313" key="2">
    <source>
        <dbReference type="EMBL" id="TDS31739.1"/>
    </source>
</evidence>
<reference evidence="2 3" key="1">
    <citation type="submission" date="2019-03" db="EMBL/GenBank/DDBJ databases">
        <title>Deep subsurface shale carbon reservoir microbial communities from Ohio and West Virginia, USA.</title>
        <authorList>
            <person name="Wrighton K."/>
        </authorList>
    </citation>
    <scope>NUCLEOTIDE SEQUENCE [LARGE SCALE GENOMIC DNA]</scope>
    <source>
        <strain evidence="2 3">UTICA-S4D12</strain>
    </source>
</reference>
<comment type="caution">
    <text evidence="2">The sequence shown here is derived from an EMBL/GenBank/DDBJ whole genome shotgun (WGS) entry which is preliminary data.</text>
</comment>
<dbReference type="RefSeq" id="WP_133618180.1">
    <property type="nucleotide sequence ID" value="NZ_SOAA01000009.1"/>
</dbReference>
<sequence length="142" mass="16021">MFVKLLDNSEGFSLIETMAGIILLTIAIFPALGYFTNSVGFVHQTEIRSQAMDIAADTMEYFQAEAQNNWSDINTKSDSFSLDDLVTFEAQYDDNLLIDDYTIDIYLTENEVVEGNKKISVRVLWNNDSKSVQLNSLLRGDS</sequence>
<feature type="transmembrane region" description="Helical" evidence="1">
    <location>
        <begin position="12"/>
        <end position="35"/>
    </location>
</feature>
<keyword evidence="1" id="KW-0812">Transmembrane</keyword>
<evidence type="ECO:0000256" key="1">
    <source>
        <dbReference type="SAM" id="Phobius"/>
    </source>
</evidence>
<protein>
    <recommendedName>
        <fullName evidence="4">Prepilin-type N-terminal cleavage/methylation domain-containing protein</fullName>
    </recommendedName>
</protein>
<gene>
    <name evidence="2" type="ORF">BY453_10944</name>
</gene>
<keyword evidence="1" id="KW-0472">Membrane</keyword>
<proteinExistence type="predicted"/>
<name>A0A4R7EE44_9FIRM</name>
<dbReference type="Proteomes" id="UP000295758">
    <property type="component" value="Unassembled WGS sequence"/>
</dbReference>
<evidence type="ECO:0008006" key="4">
    <source>
        <dbReference type="Google" id="ProtNLM"/>
    </source>
</evidence>
<dbReference type="AlphaFoldDB" id="A0A4R7EE44"/>
<organism evidence="2 3">
    <name type="scientific">Halanaerobium congolense</name>
    <dbReference type="NCBI Taxonomy" id="54121"/>
    <lineage>
        <taxon>Bacteria</taxon>
        <taxon>Bacillati</taxon>
        <taxon>Bacillota</taxon>
        <taxon>Clostridia</taxon>
        <taxon>Halanaerobiales</taxon>
        <taxon>Halanaerobiaceae</taxon>
        <taxon>Halanaerobium</taxon>
    </lineage>
</organism>
<accession>A0A4R7EE44</accession>
<keyword evidence="1" id="KW-1133">Transmembrane helix</keyword>
<dbReference type="EMBL" id="SOAA01000009">
    <property type="protein sequence ID" value="TDS31739.1"/>
    <property type="molecule type" value="Genomic_DNA"/>
</dbReference>